<name>A0A1H9LFI2_9SPHI</name>
<proteinExistence type="predicted"/>
<dbReference type="OrthoDB" id="321327at2"/>
<dbReference type="Proteomes" id="UP000199572">
    <property type="component" value="Unassembled WGS sequence"/>
</dbReference>
<dbReference type="SUPFAM" id="SSF51182">
    <property type="entry name" value="RmlC-like cupins"/>
    <property type="match status" value="1"/>
</dbReference>
<dbReference type="Pfam" id="PF17954">
    <property type="entry name" value="Pirin_C_2"/>
    <property type="match status" value="1"/>
</dbReference>
<accession>A0A1H9LFI2</accession>
<dbReference type="EMBL" id="FOGG01000004">
    <property type="protein sequence ID" value="SER10196.1"/>
    <property type="molecule type" value="Genomic_DNA"/>
</dbReference>
<dbReference type="InterPro" id="IPR011051">
    <property type="entry name" value="RmlC_Cupin_sf"/>
</dbReference>
<dbReference type="Gene3D" id="2.60.120.10">
    <property type="entry name" value="Jelly Rolls"/>
    <property type="match status" value="2"/>
</dbReference>
<protein>
    <recommendedName>
        <fullName evidence="1">Quercetin 2,3-dioxygenase C-terminal cupin domain-containing protein</fullName>
    </recommendedName>
</protein>
<dbReference type="InterPro" id="IPR041602">
    <property type="entry name" value="Quercetinase_C"/>
</dbReference>
<organism evidence="2 3">
    <name type="scientific">Pedobacter rhizosphaerae</name>
    <dbReference type="NCBI Taxonomy" id="390241"/>
    <lineage>
        <taxon>Bacteria</taxon>
        <taxon>Pseudomonadati</taxon>
        <taxon>Bacteroidota</taxon>
        <taxon>Sphingobacteriia</taxon>
        <taxon>Sphingobacteriales</taxon>
        <taxon>Sphingobacteriaceae</taxon>
        <taxon>Pedobacter</taxon>
    </lineage>
</organism>
<reference evidence="2 3" key="1">
    <citation type="submission" date="2016-10" db="EMBL/GenBank/DDBJ databases">
        <authorList>
            <person name="de Groot N.N."/>
        </authorList>
    </citation>
    <scope>NUCLEOTIDE SEQUENCE [LARGE SCALE GENOMIC DNA]</scope>
    <source>
        <strain evidence="2 3">DSM 18610</strain>
    </source>
</reference>
<dbReference type="AlphaFoldDB" id="A0A1H9LFI2"/>
<gene>
    <name evidence="2" type="ORF">SAMN04488023_104127</name>
</gene>
<evidence type="ECO:0000313" key="3">
    <source>
        <dbReference type="Proteomes" id="UP000199572"/>
    </source>
</evidence>
<evidence type="ECO:0000313" key="2">
    <source>
        <dbReference type="EMBL" id="SER10196.1"/>
    </source>
</evidence>
<dbReference type="InterPro" id="IPR014710">
    <property type="entry name" value="RmlC-like_jellyroll"/>
</dbReference>
<feature type="domain" description="Quercetin 2,3-dioxygenase C-terminal cupin" evidence="1">
    <location>
        <begin position="158"/>
        <end position="227"/>
    </location>
</feature>
<keyword evidence="3" id="KW-1185">Reference proteome</keyword>
<sequence>MEANPGKIYLADQRGLAETSAIQHLSTFNFEKYHNEDREPFGDLFLFNDDFIAGGKLTFYLAKEDSIQVFLPVTGGLDIVGKNEEYAIETGQIQVLLMEKGEVLEISNPYPNDTINYLQIGIKTEAFFFKQKEPFQFDLEQYKNQLIEIIASYKLPFKLSAGQFAGREEAIYKLHSKQSQFFAFVIEGSFNIEGRQIQARDGLALWDIDKVGVEALGDNAMVMVLELTP</sequence>
<evidence type="ECO:0000259" key="1">
    <source>
        <dbReference type="Pfam" id="PF17954"/>
    </source>
</evidence>
<dbReference type="RefSeq" id="WP_090881912.1">
    <property type="nucleotide sequence ID" value="NZ_FOGG01000004.1"/>
</dbReference>